<dbReference type="AlphaFoldDB" id="A0A1I7VTL2"/>
<accession>A0A1I7VTL2</accession>
<evidence type="ECO:0000313" key="2">
    <source>
        <dbReference type="WBParaSite" id="EN70_6121"/>
    </source>
</evidence>
<sequence length="289" mass="33148">MRATANCRKPKRFYDSRLSIKSGMKYMKPISNYEQPYHSYQQPCFDFESNVDKKIRGWKAVKTPTFTGDNDSTWYLMASKRFPSSHLPGNDSTVFTTSITNNMIKASNDSSILPVSSARADISSNLQRDKLMLSVIKAGKEKWPLIDSMTGLLLEWKQCLILIGFFVADNGRNVTNVETVDHMQPYLTKMELQLRTVKAETTVIQTKSIIRKSIKLRPTMSVQKFSTTDIQKILRWNSTIDSLPLLADGTHPTWIIRRHLIKHSNTTNCTGKIFQKDFQEKKSRKAIQD</sequence>
<reference evidence="1" key="1">
    <citation type="submission" date="2012-04" db="EMBL/GenBank/DDBJ databases">
        <title>The Genome Sequence of Loa loa.</title>
        <authorList>
            <consortium name="The Broad Institute Genome Sequencing Platform"/>
            <consortium name="Broad Institute Genome Sequencing Center for Infectious Disease"/>
            <person name="Nutman T.B."/>
            <person name="Fink D.L."/>
            <person name="Russ C."/>
            <person name="Young S."/>
            <person name="Zeng Q."/>
            <person name="Gargeya S."/>
            <person name="Alvarado L."/>
            <person name="Berlin A."/>
            <person name="Chapman S.B."/>
            <person name="Chen Z."/>
            <person name="Freedman E."/>
            <person name="Gellesch M."/>
            <person name="Goldberg J."/>
            <person name="Griggs A."/>
            <person name="Gujja S."/>
            <person name="Heilman E.R."/>
            <person name="Heiman D."/>
            <person name="Howarth C."/>
            <person name="Mehta T."/>
            <person name="Neiman D."/>
            <person name="Pearson M."/>
            <person name="Roberts A."/>
            <person name="Saif S."/>
            <person name="Shea T."/>
            <person name="Shenoy N."/>
            <person name="Sisk P."/>
            <person name="Stolte C."/>
            <person name="Sykes S."/>
            <person name="White J."/>
            <person name="Yandava C."/>
            <person name="Haas B."/>
            <person name="Henn M.R."/>
            <person name="Nusbaum C."/>
            <person name="Birren B."/>
        </authorList>
    </citation>
    <scope>NUCLEOTIDE SEQUENCE [LARGE SCALE GENOMIC DNA]</scope>
</reference>
<dbReference type="WBParaSite" id="EN70_6121">
    <property type="protein sequence ID" value="EN70_6121"/>
    <property type="gene ID" value="EN70_6121"/>
</dbReference>
<reference evidence="2" key="2">
    <citation type="submission" date="2016-11" db="UniProtKB">
        <authorList>
            <consortium name="WormBaseParasite"/>
        </authorList>
    </citation>
    <scope>IDENTIFICATION</scope>
</reference>
<evidence type="ECO:0000313" key="1">
    <source>
        <dbReference type="Proteomes" id="UP000095285"/>
    </source>
</evidence>
<name>A0A1I7VTL2_LOALO</name>
<protein>
    <submittedName>
        <fullName evidence="2">DUF5641 domain-containing protein</fullName>
    </submittedName>
</protein>
<proteinExistence type="predicted"/>
<keyword evidence="1" id="KW-1185">Reference proteome</keyword>
<dbReference type="Proteomes" id="UP000095285">
    <property type="component" value="Unassembled WGS sequence"/>
</dbReference>
<organism evidence="1 2">
    <name type="scientific">Loa loa</name>
    <name type="common">Eye worm</name>
    <name type="synonym">Filaria loa</name>
    <dbReference type="NCBI Taxonomy" id="7209"/>
    <lineage>
        <taxon>Eukaryota</taxon>
        <taxon>Metazoa</taxon>
        <taxon>Ecdysozoa</taxon>
        <taxon>Nematoda</taxon>
        <taxon>Chromadorea</taxon>
        <taxon>Rhabditida</taxon>
        <taxon>Spirurina</taxon>
        <taxon>Spiruromorpha</taxon>
        <taxon>Filarioidea</taxon>
        <taxon>Onchocercidae</taxon>
        <taxon>Loa</taxon>
    </lineage>
</organism>